<comment type="similarity">
    <text evidence="2 6">Belongs to the RdgC family.</text>
</comment>
<keyword evidence="5 6" id="KW-0233">DNA recombination</keyword>
<dbReference type="NCBIfam" id="NF001462">
    <property type="entry name" value="PRK00321.1-3"/>
    <property type="match status" value="1"/>
</dbReference>
<comment type="subcellular location">
    <subcellularLocation>
        <location evidence="1 6">Cytoplasm</location>
        <location evidence="1 6">Nucleoid</location>
    </subcellularLocation>
</comment>
<dbReference type="InterPro" id="IPR007476">
    <property type="entry name" value="RdgC"/>
</dbReference>
<dbReference type="GO" id="GO:0005737">
    <property type="term" value="C:cytoplasm"/>
    <property type="evidence" value="ECO:0007669"/>
    <property type="project" value="UniProtKB-UniRule"/>
</dbReference>
<protein>
    <recommendedName>
        <fullName evidence="3 6">Recombination-associated protein RdgC</fullName>
    </recommendedName>
</protein>
<keyword evidence="8" id="KW-1185">Reference proteome</keyword>
<evidence type="ECO:0000256" key="2">
    <source>
        <dbReference type="ARBA" id="ARBA00008657"/>
    </source>
</evidence>
<dbReference type="PANTHER" id="PTHR38103:SF1">
    <property type="entry name" value="RECOMBINATION-ASSOCIATED PROTEIN RDGC"/>
    <property type="match status" value="1"/>
</dbReference>
<keyword evidence="4 6" id="KW-0963">Cytoplasm</keyword>
<sequence>MWFRNARLYRITKAFDWSAEALEEALAARAFKPCAPQDSERIGWVPPLGREDQQLVFTSGNYHLVCLRREEKVLPAAVIKETVDERVEHMEEEQGRPLRRKEKNEIKDQVTLELLPKAFTRSRFIYAYLAPEESLIVVDSASSNAAEMLLSELRETLGSLPVRPPAVQQSPAFIMTQWLRGEVEPPASLQPGNECELRDDSEEGGVIRIRGLDLGGDEVRGHLDNGMSVTRLALNWEDNLEMVLDDELTIRRLKFGDGLKDRLDDEGGEDRAARFDTAFTLMTLEFARLVPALLDAFGGEDTSALVSA</sequence>
<evidence type="ECO:0000256" key="4">
    <source>
        <dbReference type="ARBA" id="ARBA00022490"/>
    </source>
</evidence>
<dbReference type="GO" id="GO:0006310">
    <property type="term" value="P:DNA recombination"/>
    <property type="evidence" value="ECO:0007669"/>
    <property type="project" value="UniProtKB-UniRule"/>
</dbReference>
<evidence type="ECO:0000256" key="3">
    <source>
        <dbReference type="ARBA" id="ARBA00022296"/>
    </source>
</evidence>
<proteinExistence type="inferred from homology"/>
<dbReference type="NCBIfam" id="NF001464">
    <property type="entry name" value="PRK00321.1-5"/>
    <property type="match status" value="1"/>
</dbReference>
<evidence type="ECO:0000256" key="6">
    <source>
        <dbReference type="HAMAP-Rule" id="MF_00194"/>
    </source>
</evidence>
<gene>
    <name evidence="6" type="primary">rdgC</name>
    <name evidence="7" type="ORF">DES49_2617</name>
</gene>
<evidence type="ECO:0000313" key="8">
    <source>
        <dbReference type="Proteomes" id="UP000295830"/>
    </source>
</evidence>
<evidence type="ECO:0000256" key="5">
    <source>
        <dbReference type="ARBA" id="ARBA00023172"/>
    </source>
</evidence>
<dbReference type="PANTHER" id="PTHR38103">
    <property type="entry name" value="RECOMBINATION-ASSOCIATED PROTEIN RDGC"/>
    <property type="match status" value="1"/>
</dbReference>
<dbReference type="GO" id="GO:0000018">
    <property type="term" value="P:regulation of DNA recombination"/>
    <property type="evidence" value="ECO:0007669"/>
    <property type="project" value="TreeGrafter"/>
</dbReference>
<accession>A0A4R7JNC5</accession>
<dbReference type="GO" id="GO:0043590">
    <property type="term" value="C:bacterial nucleoid"/>
    <property type="evidence" value="ECO:0007669"/>
    <property type="project" value="TreeGrafter"/>
</dbReference>
<evidence type="ECO:0000313" key="7">
    <source>
        <dbReference type="EMBL" id="TDT38633.1"/>
    </source>
</evidence>
<dbReference type="GO" id="GO:0003690">
    <property type="term" value="F:double-stranded DNA binding"/>
    <property type="evidence" value="ECO:0007669"/>
    <property type="project" value="TreeGrafter"/>
</dbReference>
<dbReference type="HAMAP" id="MF_00194">
    <property type="entry name" value="RdgC"/>
    <property type="match status" value="1"/>
</dbReference>
<comment type="caution">
    <text evidence="7">The sequence shown here is derived from an EMBL/GenBank/DDBJ whole genome shotgun (WGS) entry which is preliminary data.</text>
</comment>
<organism evidence="7 8">
    <name type="scientific">Halospina denitrificans</name>
    <dbReference type="NCBI Taxonomy" id="332522"/>
    <lineage>
        <taxon>Bacteria</taxon>
        <taxon>Pseudomonadati</taxon>
        <taxon>Pseudomonadota</taxon>
        <taxon>Gammaproteobacteria</taxon>
        <taxon>Halospina</taxon>
    </lineage>
</organism>
<evidence type="ECO:0000256" key="1">
    <source>
        <dbReference type="ARBA" id="ARBA00004453"/>
    </source>
</evidence>
<dbReference type="Proteomes" id="UP000295830">
    <property type="component" value="Unassembled WGS sequence"/>
</dbReference>
<dbReference type="Pfam" id="PF04381">
    <property type="entry name" value="RdgC"/>
    <property type="match status" value="1"/>
</dbReference>
<dbReference type="OrthoDB" id="5290530at2"/>
<name>A0A4R7JNC5_9GAMM</name>
<dbReference type="AlphaFoldDB" id="A0A4R7JNC5"/>
<reference evidence="7 8" key="1">
    <citation type="submission" date="2019-03" db="EMBL/GenBank/DDBJ databases">
        <title>Genomic Encyclopedia of Type Strains, Phase IV (KMG-IV): sequencing the most valuable type-strain genomes for metagenomic binning, comparative biology and taxonomic classification.</title>
        <authorList>
            <person name="Goeker M."/>
        </authorList>
    </citation>
    <scope>NUCLEOTIDE SEQUENCE [LARGE SCALE GENOMIC DNA]</scope>
    <source>
        <strain evidence="7 8">DSM 15505</strain>
    </source>
</reference>
<comment type="function">
    <text evidence="6">May be involved in recombination.</text>
</comment>
<dbReference type="RefSeq" id="WP_133736846.1">
    <property type="nucleotide sequence ID" value="NZ_SOAX01000006.1"/>
</dbReference>
<dbReference type="EMBL" id="SOAX01000006">
    <property type="protein sequence ID" value="TDT38633.1"/>
    <property type="molecule type" value="Genomic_DNA"/>
</dbReference>